<proteinExistence type="predicted"/>
<name>A0ABM7TF03_9BURK</name>
<dbReference type="Proteomes" id="UP001319874">
    <property type="component" value="Chromosome 1"/>
</dbReference>
<evidence type="ECO:0000313" key="1">
    <source>
        <dbReference type="EMBL" id="BCZ77501.1"/>
    </source>
</evidence>
<gene>
    <name evidence="1" type="ORF">PTKU64_11760</name>
</gene>
<evidence type="ECO:0000313" key="2">
    <source>
        <dbReference type="Proteomes" id="UP001319874"/>
    </source>
</evidence>
<organism evidence="1 2">
    <name type="scientific">Paraburkholderia terrae</name>
    <dbReference type="NCBI Taxonomy" id="311230"/>
    <lineage>
        <taxon>Bacteria</taxon>
        <taxon>Pseudomonadati</taxon>
        <taxon>Pseudomonadota</taxon>
        <taxon>Betaproteobacteria</taxon>
        <taxon>Burkholderiales</taxon>
        <taxon>Burkholderiaceae</taxon>
        <taxon>Paraburkholderia</taxon>
    </lineage>
</organism>
<accession>A0ABM7TF03</accession>
<keyword evidence="2" id="KW-1185">Reference proteome</keyword>
<protein>
    <submittedName>
        <fullName evidence="1">Uncharacterized protein</fullName>
    </submittedName>
</protein>
<sequence length="87" mass="9382">MNMQSDAARRTTDTHCGVEQHRRIDAAAERNCDARIVGQGPKRNADRIENEAVGGSVSGGSHVVMALIVRKAPSDENARLTRPASFP</sequence>
<reference evidence="1 2" key="1">
    <citation type="journal article" date="2022" name="Front. Microbiol.">
        <title>Identification and characterization of a novel class of self-sufficient cytochrome P450 hydroxylase involved in cyclohexanecarboxylate degradation in Paraburkholderia terrae strain KU-64.</title>
        <authorList>
            <person name="Yamamoto T."/>
            <person name="Hasegawa Y."/>
            <person name="Iwaki H."/>
        </authorList>
    </citation>
    <scope>NUCLEOTIDE SEQUENCE [LARGE SCALE GENOMIC DNA]</scope>
    <source>
        <strain evidence="1 2">KU-64</strain>
    </source>
</reference>
<dbReference type="EMBL" id="AP024955">
    <property type="protein sequence ID" value="BCZ77501.1"/>
    <property type="molecule type" value="Genomic_DNA"/>
</dbReference>